<dbReference type="Proteomes" id="UP000027463">
    <property type="component" value="Unassembled WGS sequence"/>
</dbReference>
<dbReference type="RefSeq" id="WP_037988127.1">
    <property type="nucleotide sequence ID" value="NZ_AUNC01000007.1"/>
</dbReference>
<keyword evidence="1" id="KW-0812">Transmembrane</keyword>
<feature type="transmembrane region" description="Helical" evidence="1">
    <location>
        <begin position="17"/>
        <end position="37"/>
    </location>
</feature>
<comment type="caution">
    <text evidence="2">The sequence shown here is derived from an EMBL/GenBank/DDBJ whole genome shotgun (WGS) entry which is preliminary data.</text>
</comment>
<proteinExistence type="predicted"/>
<sequence>MIEDLISKIESDGTVELAYLLIGSIIMFLIQKVIYYAKLKARRTILSKKIKKYREYAKKTNVLSLENGDPEFAKSNLIVREASHFGRAKCLYINMPHAHLQELKRREEELQISNDKRSLFQKDQSFDGSANFQDIQQKTGINNLTYLINKHREIVAQKFLASSDGLRFNGEKYGIYDIRFTRFGENENPGAEINLFKTDYFTHRVFRSIYHELVSQGHVIKNATADNFLNYNAFLTSFGINTILICDGENGKEIVLSKRSKRVHGGKSRYHISMNEGLSSTDKDAFGNVDIELCFKRGLLEEIGIDNNIYRLANRTSFYDFFLEKTNFEVGLTSMIEIDVPFHSNIEPLIARDKAYETDSFKAIPMKAKILKKFTAEHEFVPHGLYTLNQVLLREGISLMSIDQ</sequence>
<evidence type="ECO:0000313" key="3">
    <source>
        <dbReference type="Proteomes" id="UP000027463"/>
    </source>
</evidence>
<protein>
    <recommendedName>
        <fullName evidence="4">Nudix hydrolase domain-containing protein</fullName>
    </recommendedName>
</protein>
<name>A0ABR4TRM9_9PROT</name>
<gene>
    <name evidence="2" type="ORF">SMB34_13895</name>
</gene>
<keyword evidence="3" id="KW-1185">Reference proteome</keyword>
<organism evidence="2 3">
    <name type="scientific">Thalassospira permensis NBRC 106175</name>
    <dbReference type="NCBI Taxonomy" id="1353532"/>
    <lineage>
        <taxon>Bacteria</taxon>
        <taxon>Pseudomonadati</taxon>
        <taxon>Pseudomonadota</taxon>
        <taxon>Alphaproteobacteria</taxon>
        <taxon>Rhodospirillales</taxon>
        <taxon>Thalassospiraceae</taxon>
        <taxon>Thalassospira</taxon>
    </lineage>
</organism>
<keyword evidence="1" id="KW-0472">Membrane</keyword>
<reference evidence="2 3" key="1">
    <citation type="submission" date="2013-07" db="EMBL/GenBank/DDBJ databases">
        <title>Thalassospira permensis NBRC 106175 Genome Sequencing.</title>
        <authorList>
            <person name="Lai Q."/>
            <person name="Shao Z."/>
        </authorList>
    </citation>
    <scope>NUCLEOTIDE SEQUENCE [LARGE SCALE GENOMIC DNA]</scope>
    <source>
        <strain evidence="2 3">NBRC 106175</strain>
    </source>
</reference>
<evidence type="ECO:0000313" key="2">
    <source>
        <dbReference type="EMBL" id="KEO58379.1"/>
    </source>
</evidence>
<accession>A0ABR4TRM9</accession>
<dbReference type="EMBL" id="AUNC01000007">
    <property type="protein sequence ID" value="KEO58379.1"/>
    <property type="molecule type" value="Genomic_DNA"/>
</dbReference>
<evidence type="ECO:0000256" key="1">
    <source>
        <dbReference type="SAM" id="Phobius"/>
    </source>
</evidence>
<evidence type="ECO:0008006" key="4">
    <source>
        <dbReference type="Google" id="ProtNLM"/>
    </source>
</evidence>
<keyword evidence="1" id="KW-1133">Transmembrane helix</keyword>